<dbReference type="OrthoDB" id="4063132at2759"/>
<name>A0A1E3PPF2_9ASCO</name>
<feature type="region of interest" description="Disordered" evidence="1">
    <location>
        <begin position="179"/>
        <end position="198"/>
    </location>
</feature>
<accession>A0A1E3PPF2</accession>
<feature type="region of interest" description="Disordered" evidence="1">
    <location>
        <begin position="223"/>
        <end position="260"/>
    </location>
</feature>
<dbReference type="GO" id="GO:0006338">
    <property type="term" value="P:chromatin remodeling"/>
    <property type="evidence" value="ECO:0007669"/>
    <property type="project" value="InterPro"/>
</dbReference>
<feature type="compositionally biased region" description="Polar residues" evidence="1">
    <location>
        <begin position="48"/>
        <end position="88"/>
    </location>
</feature>
<feature type="compositionally biased region" description="Low complexity" evidence="1">
    <location>
        <begin position="341"/>
        <end position="361"/>
    </location>
</feature>
<evidence type="ECO:0000313" key="3">
    <source>
        <dbReference type="Proteomes" id="UP000095009"/>
    </source>
</evidence>
<evidence type="ECO:0000313" key="2">
    <source>
        <dbReference type="EMBL" id="ODQ66727.1"/>
    </source>
</evidence>
<reference evidence="2 3" key="1">
    <citation type="journal article" date="2016" name="Proc. Natl. Acad. Sci. U.S.A.">
        <title>Comparative genomics of biotechnologically important yeasts.</title>
        <authorList>
            <person name="Riley R."/>
            <person name="Haridas S."/>
            <person name="Wolfe K.H."/>
            <person name="Lopes M.R."/>
            <person name="Hittinger C.T."/>
            <person name="Goeker M."/>
            <person name="Salamov A.A."/>
            <person name="Wisecaver J.H."/>
            <person name="Long T.M."/>
            <person name="Calvey C.H."/>
            <person name="Aerts A.L."/>
            <person name="Barry K.W."/>
            <person name="Choi C."/>
            <person name="Clum A."/>
            <person name="Coughlan A.Y."/>
            <person name="Deshpande S."/>
            <person name="Douglass A.P."/>
            <person name="Hanson S.J."/>
            <person name="Klenk H.-P."/>
            <person name="LaButti K.M."/>
            <person name="Lapidus A."/>
            <person name="Lindquist E.A."/>
            <person name="Lipzen A.M."/>
            <person name="Meier-Kolthoff J.P."/>
            <person name="Ohm R.A."/>
            <person name="Otillar R.P."/>
            <person name="Pangilinan J.L."/>
            <person name="Peng Y."/>
            <person name="Rokas A."/>
            <person name="Rosa C.A."/>
            <person name="Scheuner C."/>
            <person name="Sibirny A.A."/>
            <person name="Slot J.C."/>
            <person name="Stielow J.B."/>
            <person name="Sun H."/>
            <person name="Kurtzman C.P."/>
            <person name="Blackwell M."/>
            <person name="Grigoriev I.V."/>
            <person name="Jeffries T.W."/>
        </authorList>
    </citation>
    <scope>NUCLEOTIDE SEQUENCE [LARGE SCALE GENOMIC DNA]</scope>
    <source>
        <strain evidence="2 3">DSM 6958</strain>
    </source>
</reference>
<dbReference type="InterPro" id="IPR018304">
    <property type="entry name" value="Rtt102"/>
</dbReference>
<dbReference type="GO" id="GO:0016586">
    <property type="term" value="C:RSC-type complex"/>
    <property type="evidence" value="ECO:0007669"/>
    <property type="project" value="InterPro"/>
</dbReference>
<feature type="compositionally biased region" description="Polar residues" evidence="1">
    <location>
        <begin position="249"/>
        <end position="260"/>
    </location>
</feature>
<dbReference type="Proteomes" id="UP000095009">
    <property type="component" value="Unassembled WGS sequence"/>
</dbReference>
<feature type="region of interest" description="Disordered" evidence="1">
    <location>
        <begin position="1"/>
        <end position="90"/>
    </location>
</feature>
<feature type="region of interest" description="Disordered" evidence="1">
    <location>
        <begin position="275"/>
        <end position="383"/>
    </location>
</feature>
<evidence type="ECO:0000256" key="1">
    <source>
        <dbReference type="SAM" id="MobiDB-lite"/>
    </source>
</evidence>
<feature type="compositionally biased region" description="Low complexity" evidence="1">
    <location>
        <begin position="26"/>
        <end position="39"/>
    </location>
</feature>
<feature type="compositionally biased region" description="Basic and acidic residues" evidence="1">
    <location>
        <begin position="223"/>
        <end position="233"/>
    </location>
</feature>
<organism evidence="2 3">
    <name type="scientific">Nadsonia fulvescens var. elongata DSM 6958</name>
    <dbReference type="NCBI Taxonomy" id="857566"/>
    <lineage>
        <taxon>Eukaryota</taxon>
        <taxon>Fungi</taxon>
        <taxon>Dikarya</taxon>
        <taxon>Ascomycota</taxon>
        <taxon>Saccharomycotina</taxon>
        <taxon>Dipodascomycetes</taxon>
        <taxon>Dipodascales</taxon>
        <taxon>Dipodascales incertae sedis</taxon>
        <taxon>Nadsonia</taxon>
    </lineage>
</organism>
<sequence>MPVTRHSLRQGRNTSSTPYLIDGNETNTTTGSSSTTSSTVHWRRQWIVPNSSSGPLPGSINSSNTVQTNGSVTPSISKEETANTSDSNGHVPMGADAILPHLNFKIKMWVPVDLSGDIIDDPIVQGDEDDLLDFGILSQGTAGKKAEASNTNDLTAADIRGAVGGEAIPGIISSGYNEAESKNDGATEGSSASVSASTTVPITTTVTTEVEQPVVTMVDGKIKQSEESAEAKTQDSPVNSLRDTHISEKQQQPQQLESAPLQASINQSLMDVDEKEKGIEQPAVSDLSQSVIPVQSDPELTQVPKLGNTVTKELTTTAPEESVQSETQPQKSEPTILLETKPSLKNESSSNLSLEQSQNSPDLSNQIQAKPTDADGDTTMDTS</sequence>
<dbReference type="EMBL" id="KV454408">
    <property type="protein sequence ID" value="ODQ66727.1"/>
    <property type="molecule type" value="Genomic_DNA"/>
</dbReference>
<dbReference type="AlphaFoldDB" id="A0A1E3PPF2"/>
<protein>
    <submittedName>
        <fullName evidence="2">Uncharacterized protein</fullName>
    </submittedName>
</protein>
<feature type="compositionally biased region" description="Low complexity" evidence="1">
    <location>
        <begin position="186"/>
        <end position="198"/>
    </location>
</feature>
<feature type="compositionally biased region" description="Acidic residues" evidence="1">
    <location>
        <begin position="374"/>
        <end position="383"/>
    </location>
</feature>
<proteinExistence type="predicted"/>
<dbReference type="GO" id="GO:0016514">
    <property type="term" value="C:SWI/SNF complex"/>
    <property type="evidence" value="ECO:0007669"/>
    <property type="project" value="InterPro"/>
</dbReference>
<dbReference type="Pfam" id="PF09510">
    <property type="entry name" value="Rtt102p"/>
    <property type="match status" value="1"/>
</dbReference>
<gene>
    <name evidence="2" type="ORF">NADFUDRAFT_82461</name>
</gene>
<keyword evidence="3" id="KW-1185">Reference proteome</keyword>
<feature type="compositionally biased region" description="Polar residues" evidence="1">
    <location>
        <begin position="308"/>
        <end position="333"/>
    </location>
</feature>